<evidence type="ECO:0000256" key="8">
    <source>
        <dbReference type="ARBA" id="ARBA00022989"/>
    </source>
</evidence>
<accession>A0A8I0A8V5</accession>
<evidence type="ECO:0000256" key="10">
    <source>
        <dbReference type="ARBA" id="ARBA00023316"/>
    </source>
</evidence>
<evidence type="ECO:0000313" key="15">
    <source>
        <dbReference type="EMBL" id="MBC5640352.1"/>
    </source>
</evidence>
<sequence length="982" mass="109333">MIVNKPKKKKTISRYTVLYIIMAVIFTSLFSKLLYLQVYKYDDYKEKADTSSTKFISESAPRGIIYDSDGNILATSEQTYVLTYMQTTESANAIFSTLDKVFKVLSENGENFEDDLLLKVNSNGQFYFAFKNDNSDVKEATELLFKNDRGLKDEVVKKLYKNHDGDFTDEELANINEKLLEITPEDTFYYLVELYGMYKMLLPENYTKEEYNAIVAKYKDVDGKTITKDLLEKYSIEDIRKYMVVKDAINLQSYQGYKSVTIASDITKDTAFIFYQMLNELPGIDVDLEPVRYYPYGSVASSILGYVSSITSTEEEIYELKGYDASTDLVGAAGIEAAFEEQLKGKDGGTTVKVNSEGRTTEELFKLESYAGNNIHLTIDKDVQYAAEQALKDTLARVDANVTNKDYGNGRSNATRGSVVAIEVGTGRVLAMASYPTFNPNDFATGQLSDELYEQYFSPDYKAFAAEHIAKTGATSTIDELFPLNEDGTREDTYDLYPKAMFNYSTQALLPPGSVFKPLTAIAGLMEGVISTSSTVNDTGVWKVGNLTQYNFQKTGNGVISVREALMHSSNFFFHNVGYELYLKNGGNSNDEKERVAALDSIAHYAYKFGLGVTEGGNASTGIEIEENFGQTYNFKSWKNRILDTPMYTLVDSLKTGNYNGMFYYAPLNISKNDTDSEALANAKSDLKAQINKALELVGTDAQLTSADDFASQLISYIKSIMELSDEYKASLESYNSTRSSKTSIDEQAEIIANAIAQYTISDMSTQIDTYAEIVKDAIGQSMNAFTPLQLANYVATLASGGTRYKVRLVDQITSPDGEVIEEFEPEVVDKLDIPSEYLQAVKEGMRMVNTYSGNGTAYNSFNSFPIAVAGKTGTADFGSEENYTVIGRRPYGNYISFAPMDNPQIAIFSTLYDGNKGSEGATIHLAIYEAFFKELLESNYSAYTKSSESYQKYVANGLNDNKENQEENSHNVESDATESTQ</sequence>
<dbReference type="InterPro" id="IPR036138">
    <property type="entry name" value="PBP_dimer_sf"/>
</dbReference>
<organism evidence="15 16">
    <name type="scientific">Clostridium lentum</name>
    <dbReference type="NCBI Taxonomy" id="2763037"/>
    <lineage>
        <taxon>Bacteria</taxon>
        <taxon>Bacillati</taxon>
        <taxon>Bacillota</taxon>
        <taxon>Clostridia</taxon>
        <taxon>Eubacteriales</taxon>
        <taxon>Clostridiaceae</taxon>
        <taxon>Clostridium</taxon>
    </lineage>
</organism>
<dbReference type="SUPFAM" id="SSF56519">
    <property type="entry name" value="Penicillin binding protein dimerisation domain"/>
    <property type="match status" value="1"/>
</dbReference>
<keyword evidence="5 12" id="KW-0812">Transmembrane</keyword>
<dbReference type="Pfam" id="PF00905">
    <property type="entry name" value="Transpeptidase"/>
    <property type="match status" value="2"/>
</dbReference>
<dbReference type="EMBL" id="JACOOQ010000011">
    <property type="protein sequence ID" value="MBC5640352.1"/>
    <property type="molecule type" value="Genomic_DNA"/>
</dbReference>
<dbReference type="PANTHER" id="PTHR30627">
    <property type="entry name" value="PEPTIDOGLYCAN D,D-TRANSPEPTIDASE"/>
    <property type="match status" value="1"/>
</dbReference>
<dbReference type="Gene3D" id="3.30.70.2110">
    <property type="match status" value="1"/>
</dbReference>
<evidence type="ECO:0000256" key="12">
    <source>
        <dbReference type="SAM" id="Phobius"/>
    </source>
</evidence>
<proteinExistence type="inferred from homology"/>
<dbReference type="PANTHER" id="PTHR30627:SF2">
    <property type="entry name" value="PEPTIDOGLYCAN D,D-TRANSPEPTIDASE MRDA"/>
    <property type="match status" value="1"/>
</dbReference>
<dbReference type="AlphaFoldDB" id="A0A8I0A8V5"/>
<keyword evidence="7" id="KW-0573">Peptidoglycan synthesis</keyword>
<feature type="domain" description="Penicillin-binding protein transpeptidase" evidence="13">
    <location>
        <begin position="417"/>
        <end position="624"/>
    </location>
</feature>
<comment type="caution">
    <text evidence="15">The sequence shown here is derived from an EMBL/GenBank/DDBJ whole genome shotgun (WGS) entry which is preliminary data.</text>
</comment>
<keyword evidence="8 12" id="KW-1133">Transmembrane helix</keyword>
<evidence type="ECO:0000256" key="1">
    <source>
        <dbReference type="ARBA" id="ARBA00004167"/>
    </source>
</evidence>
<name>A0A8I0A8V5_9CLOT</name>
<dbReference type="SUPFAM" id="SSF56601">
    <property type="entry name" value="beta-lactamase/transpeptidase-like"/>
    <property type="match status" value="1"/>
</dbReference>
<dbReference type="GO" id="GO:0008658">
    <property type="term" value="F:penicillin binding"/>
    <property type="evidence" value="ECO:0007669"/>
    <property type="project" value="InterPro"/>
</dbReference>
<feature type="compositionally biased region" description="Basic and acidic residues" evidence="11">
    <location>
        <begin position="961"/>
        <end position="974"/>
    </location>
</feature>
<comment type="similarity">
    <text evidence="3">Belongs to the transpeptidase family.</text>
</comment>
<dbReference type="InterPro" id="IPR001460">
    <property type="entry name" value="PCN-bd_Tpept"/>
</dbReference>
<feature type="domain" description="Penicillin-binding protein transpeptidase" evidence="13">
    <location>
        <begin position="775"/>
        <end position="925"/>
    </location>
</feature>
<reference evidence="15" key="1">
    <citation type="submission" date="2020-08" db="EMBL/GenBank/DDBJ databases">
        <title>Genome public.</title>
        <authorList>
            <person name="Liu C."/>
            <person name="Sun Q."/>
        </authorList>
    </citation>
    <scope>NUCLEOTIDE SEQUENCE</scope>
    <source>
        <strain evidence="15">NSJ-42</strain>
    </source>
</reference>
<protein>
    <submittedName>
        <fullName evidence="15">Penicillin-binding protein</fullName>
    </submittedName>
</protein>
<dbReference type="InterPro" id="IPR012338">
    <property type="entry name" value="Beta-lactam/transpept-like"/>
</dbReference>
<evidence type="ECO:0000256" key="6">
    <source>
        <dbReference type="ARBA" id="ARBA00022960"/>
    </source>
</evidence>
<dbReference type="GO" id="GO:0008360">
    <property type="term" value="P:regulation of cell shape"/>
    <property type="evidence" value="ECO:0007669"/>
    <property type="project" value="UniProtKB-KW"/>
</dbReference>
<dbReference type="Gene3D" id="3.90.1310.10">
    <property type="entry name" value="Penicillin-binding protein 2a (Domain 2)"/>
    <property type="match status" value="2"/>
</dbReference>
<keyword evidence="16" id="KW-1185">Reference proteome</keyword>
<dbReference type="GO" id="GO:0071972">
    <property type="term" value="F:peptidoglycan L,D-transpeptidase activity"/>
    <property type="evidence" value="ECO:0007669"/>
    <property type="project" value="TreeGrafter"/>
</dbReference>
<feature type="region of interest" description="Disordered" evidence="11">
    <location>
        <begin position="955"/>
        <end position="982"/>
    </location>
</feature>
<dbReference type="InterPro" id="IPR050515">
    <property type="entry name" value="Beta-lactam/transpept"/>
</dbReference>
<evidence type="ECO:0000256" key="7">
    <source>
        <dbReference type="ARBA" id="ARBA00022984"/>
    </source>
</evidence>
<evidence type="ECO:0000259" key="13">
    <source>
        <dbReference type="Pfam" id="PF00905"/>
    </source>
</evidence>
<feature type="domain" description="Penicillin-binding protein dimerisation" evidence="14">
    <location>
        <begin position="59"/>
        <end position="363"/>
    </location>
</feature>
<keyword evidence="4" id="KW-1003">Cell membrane</keyword>
<evidence type="ECO:0000256" key="4">
    <source>
        <dbReference type="ARBA" id="ARBA00022475"/>
    </source>
</evidence>
<dbReference type="InterPro" id="IPR005311">
    <property type="entry name" value="PBP_dimer"/>
</dbReference>
<keyword evidence="9 12" id="KW-0472">Membrane</keyword>
<dbReference type="GO" id="GO:0071555">
    <property type="term" value="P:cell wall organization"/>
    <property type="evidence" value="ECO:0007669"/>
    <property type="project" value="UniProtKB-KW"/>
</dbReference>
<dbReference type="RefSeq" id="WP_186835146.1">
    <property type="nucleotide sequence ID" value="NZ_JACOOQ010000011.1"/>
</dbReference>
<keyword evidence="10" id="KW-0961">Cell wall biogenesis/degradation</keyword>
<dbReference type="GO" id="GO:0009252">
    <property type="term" value="P:peptidoglycan biosynthetic process"/>
    <property type="evidence" value="ECO:0007669"/>
    <property type="project" value="UniProtKB-KW"/>
</dbReference>
<dbReference type="Pfam" id="PF03717">
    <property type="entry name" value="PBP_dimer"/>
    <property type="match status" value="1"/>
</dbReference>
<gene>
    <name evidence="15" type="ORF">H8R92_07920</name>
</gene>
<feature type="transmembrane region" description="Helical" evidence="12">
    <location>
        <begin position="12"/>
        <end position="35"/>
    </location>
</feature>
<comment type="subcellular location">
    <subcellularLocation>
        <location evidence="2">Cell membrane</location>
    </subcellularLocation>
    <subcellularLocation>
        <location evidence="1">Membrane</location>
        <topology evidence="1">Single-pass membrane protein</topology>
    </subcellularLocation>
</comment>
<dbReference type="Proteomes" id="UP000662088">
    <property type="component" value="Unassembled WGS sequence"/>
</dbReference>
<evidence type="ECO:0000256" key="9">
    <source>
        <dbReference type="ARBA" id="ARBA00023136"/>
    </source>
</evidence>
<evidence type="ECO:0000256" key="5">
    <source>
        <dbReference type="ARBA" id="ARBA00022692"/>
    </source>
</evidence>
<dbReference type="GO" id="GO:0005886">
    <property type="term" value="C:plasma membrane"/>
    <property type="evidence" value="ECO:0007669"/>
    <property type="project" value="UniProtKB-SubCell"/>
</dbReference>
<evidence type="ECO:0000313" key="16">
    <source>
        <dbReference type="Proteomes" id="UP000662088"/>
    </source>
</evidence>
<evidence type="ECO:0000256" key="11">
    <source>
        <dbReference type="SAM" id="MobiDB-lite"/>
    </source>
</evidence>
<evidence type="ECO:0000256" key="2">
    <source>
        <dbReference type="ARBA" id="ARBA00004236"/>
    </source>
</evidence>
<dbReference type="Gene3D" id="3.40.710.10">
    <property type="entry name" value="DD-peptidase/beta-lactamase superfamily"/>
    <property type="match status" value="2"/>
</dbReference>
<evidence type="ECO:0000259" key="14">
    <source>
        <dbReference type="Pfam" id="PF03717"/>
    </source>
</evidence>
<keyword evidence="6" id="KW-0133">Cell shape</keyword>
<evidence type="ECO:0000256" key="3">
    <source>
        <dbReference type="ARBA" id="ARBA00007171"/>
    </source>
</evidence>